<dbReference type="PROSITE" id="PS50103">
    <property type="entry name" value="ZF_C3H1"/>
    <property type="match status" value="3"/>
</dbReference>
<feature type="zinc finger region" description="C3H1-type" evidence="6">
    <location>
        <begin position="37"/>
        <end position="63"/>
    </location>
</feature>
<keyword evidence="10" id="KW-1185">Reference proteome</keyword>
<dbReference type="InterPro" id="IPR000571">
    <property type="entry name" value="Znf_CCCH"/>
</dbReference>
<evidence type="ECO:0000313" key="10">
    <source>
        <dbReference type="Proteomes" id="UP000327013"/>
    </source>
</evidence>
<sequence>MDEELQKRNTDCVYFLASPLTCKKGIDCEYRHSEIARLNPRDCWYWLSGDCLNPTCAFRHPPLDGHAGAAPESAHCSTPVNKTNVPCYFYFKGLCNKGDRCSFMHGPDGNAPAGKSTKTASRSSDAPALENKTSAGSETGSAPAETHLNPSESASKVPINFNFLPKEELQQAVPKILFLQSASPQIAVCEYDDAVIRSESLIPAEGFIQGRSHLCTDQSSEEQVEDHIEPEERWESSPGFDVLVDDKSENLGYEDDPEYLLDLDREHRELNSHFLLYDFEDSVEYDPMYPDAELLHERGICDGFDHLDDEHLFTNVKRDPGHSRGKMLGSILSGKRKLVPMELAVGDCNDMDLRDHLRKRRVIDGCQITGSSRRHGSSFLIDRSQKRPPRHGMGQRLHRRRLASEVGKNTIESLRENRTFLNGANQHDLLRRSQQDRSKKNFRKRRLPRRHFSSEVSRKPIERERRTTRESTTFTGPKTLAQIKEEKKKTEDNADCIWKVGNSSRTKLADFQGPKPLSEILKCKWRLDSVRDSDISGR</sequence>
<dbReference type="AlphaFoldDB" id="A0A5N6QL48"/>
<evidence type="ECO:0000313" key="9">
    <source>
        <dbReference type="EMBL" id="KAE7998850.1"/>
    </source>
</evidence>
<keyword evidence="1 6" id="KW-0479">Metal-binding</keyword>
<feature type="region of interest" description="Disordered" evidence="7">
    <location>
        <begin position="374"/>
        <end position="475"/>
    </location>
</feature>
<dbReference type="PANTHER" id="PTHR15725">
    <property type="entry name" value="ZN-FINGER, C-X8-C-X5-C-X3-H TYPE-CONTAINING"/>
    <property type="match status" value="1"/>
</dbReference>
<name>A0A5N6QL48_9ROSI</name>
<dbReference type="FunFam" id="4.10.1000.10:FF:000021">
    <property type="entry name" value="Zinc finger CCCH domain-containing protein 17"/>
    <property type="match status" value="1"/>
</dbReference>
<dbReference type="SUPFAM" id="SSF90229">
    <property type="entry name" value="CCCH zinc finger"/>
    <property type="match status" value="1"/>
</dbReference>
<keyword evidence="4 6" id="KW-0862">Zinc</keyword>
<dbReference type="Proteomes" id="UP000327013">
    <property type="component" value="Chromosome 1"/>
</dbReference>
<dbReference type="Gene3D" id="4.10.1000.10">
    <property type="entry name" value="Zinc finger, CCCH-type"/>
    <property type="match status" value="2"/>
</dbReference>
<dbReference type="GO" id="GO:0008270">
    <property type="term" value="F:zinc ion binding"/>
    <property type="evidence" value="ECO:0007669"/>
    <property type="project" value="UniProtKB-KW"/>
</dbReference>
<feature type="compositionally biased region" description="Basic and acidic residues" evidence="7">
    <location>
        <begin position="428"/>
        <end position="439"/>
    </location>
</feature>
<dbReference type="GO" id="GO:0003729">
    <property type="term" value="F:mRNA binding"/>
    <property type="evidence" value="ECO:0007669"/>
    <property type="project" value="TreeGrafter"/>
</dbReference>
<feature type="domain" description="C3H1-type" evidence="8">
    <location>
        <begin position="81"/>
        <end position="108"/>
    </location>
</feature>
<evidence type="ECO:0000256" key="5">
    <source>
        <dbReference type="ARBA" id="ARBA00023125"/>
    </source>
</evidence>
<feature type="compositionally biased region" description="Basic residues" evidence="7">
    <location>
        <begin position="440"/>
        <end position="451"/>
    </location>
</feature>
<feature type="compositionally biased region" description="Polar residues" evidence="7">
    <location>
        <begin position="131"/>
        <end position="140"/>
    </location>
</feature>
<feature type="region of interest" description="Disordered" evidence="7">
    <location>
        <begin position="112"/>
        <end position="153"/>
    </location>
</feature>
<dbReference type="OrthoDB" id="5395350at2759"/>
<keyword evidence="2" id="KW-0677">Repeat</keyword>
<accession>A0A5N6QL48</accession>
<dbReference type="InterPro" id="IPR041686">
    <property type="entry name" value="Znf-CCCH_3"/>
</dbReference>
<dbReference type="EMBL" id="CM017321">
    <property type="protein sequence ID" value="KAE7998850.1"/>
    <property type="molecule type" value="Genomic_DNA"/>
</dbReference>
<feature type="compositionally biased region" description="Basic and acidic residues" evidence="7">
    <location>
        <begin position="452"/>
        <end position="469"/>
    </location>
</feature>
<gene>
    <name evidence="9" type="ORF">FH972_003349</name>
</gene>
<dbReference type="SMART" id="SM00356">
    <property type="entry name" value="ZnF_C3H1"/>
    <property type="match status" value="3"/>
</dbReference>
<keyword evidence="5" id="KW-0238">DNA-binding</keyword>
<dbReference type="InterPro" id="IPR036855">
    <property type="entry name" value="Znf_CCCH_sf"/>
</dbReference>
<feature type="domain" description="C3H1-type" evidence="8">
    <location>
        <begin position="37"/>
        <end position="63"/>
    </location>
</feature>
<evidence type="ECO:0000259" key="8">
    <source>
        <dbReference type="PROSITE" id="PS50103"/>
    </source>
</evidence>
<dbReference type="PANTHER" id="PTHR15725:SF0">
    <property type="entry name" value="ZINC FINGER CCCH DOMAIN-CONTAINING PROTEIN 32-LIKE"/>
    <property type="match status" value="1"/>
</dbReference>
<dbReference type="Pfam" id="PF15663">
    <property type="entry name" value="zf-CCCH_3"/>
    <property type="match status" value="1"/>
</dbReference>
<feature type="domain" description="C3H1-type" evidence="8">
    <location>
        <begin position="6"/>
        <end position="35"/>
    </location>
</feature>
<evidence type="ECO:0000256" key="2">
    <source>
        <dbReference type="ARBA" id="ARBA00022737"/>
    </source>
</evidence>
<feature type="zinc finger region" description="C3H1-type" evidence="6">
    <location>
        <begin position="81"/>
        <end position="108"/>
    </location>
</feature>
<reference evidence="9 10" key="1">
    <citation type="submission" date="2019-06" db="EMBL/GenBank/DDBJ databases">
        <title>A chromosomal-level reference genome of Carpinus fangiana (Coryloideae, Betulaceae).</title>
        <authorList>
            <person name="Yang X."/>
            <person name="Wang Z."/>
            <person name="Zhang L."/>
            <person name="Hao G."/>
            <person name="Liu J."/>
            <person name="Yang Y."/>
        </authorList>
    </citation>
    <scope>NUCLEOTIDE SEQUENCE [LARGE SCALE GENOMIC DNA]</scope>
    <source>
        <strain evidence="9">Cfa_2016G</strain>
        <tissue evidence="9">Leaf</tissue>
    </source>
</reference>
<proteinExistence type="predicted"/>
<evidence type="ECO:0000256" key="7">
    <source>
        <dbReference type="SAM" id="MobiDB-lite"/>
    </source>
</evidence>
<evidence type="ECO:0000256" key="4">
    <source>
        <dbReference type="ARBA" id="ARBA00022833"/>
    </source>
</evidence>
<dbReference type="GO" id="GO:0003677">
    <property type="term" value="F:DNA binding"/>
    <property type="evidence" value="ECO:0007669"/>
    <property type="project" value="UniProtKB-KW"/>
</dbReference>
<protein>
    <recommendedName>
        <fullName evidence="8">C3H1-type domain-containing protein</fullName>
    </recommendedName>
</protein>
<dbReference type="Pfam" id="PF00642">
    <property type="entry name" value="zf-CCCH"/>
    <property type="match status" value="1"/>
</dbReference>
<feature type="zinc finger region" description="C3H1-type" evidence="6">
    <location>
        <begin position="6"/>
        <end position="35"/>
    </location>
</feature>
<evidence type="ECO:0000256" key="6">
    <source>
        <dbReference type="PROSITE-ProRule" id="PRU00723"/>
    </source>
</evidence>
<organism evidence="9 10">
    <name type="scientific">Carpinus fangiana</name>
    <dbReference type="NCBI Taxonomy" id="176857"/>
    <lineage>
        <taxon>Eukaryota</taxon>
        <taxon>Viridiplantae</taxon>
        <taxon>Streptophyta</taxon>
        <taxon>Embryophyta</taxon>
        <taxon>Tracheophyta</taxon>
        <taxon>Spermatophyta</taxon>
        <taxon>Magnoliopsida</taxon>
        <taxon>eudicotyledons</taxon>
        <taxon>Gunneridae</taxon>
        <taxon>Pentapetalae</taxon>
        <taxon>rosids</taxon>
        <taxon>fabids</taxon>
        <taxon>Fagales</taxon>
        <taxon>Betulaceae</taxon>
        <taxon>Carpinus</taxon>
    </lineage>
</organism>
<evidence type="ECO:0000256" key="3">
    <source>
        <dbReference type="ARBA" id="ARBA00022771"/>
    </source>
</evidence>
<evidence type="ECO:0000256" key="1">
    <source>
        <dbReference type="ARBA" id="ARBA00022723"/>
    </source>
</evidence>
<keyword evidence="3 6" id="KW-0863">Zinc-finger</keyword>